<gene>
    <name evidence="3" type="ORF">K402DRAFT_445368</name>
</gene>
<dbReference type="PROSITE" id="PS50250">
    <property type="entry name" value="PCI"/>
    <property type="match status" value="1"/>
</dbReference>
<proteinExistence type="inferred from homology"/>
<evidence type="ECO:0000259" key="2">
    <source>
        <dbReference type="PROSITE" id="PS50250"/>
    </source>
</evidence>
<dbReference type="PANTHER" id="PTHR12732">
    <property type="entry name" value="UNCHARACTERIZED PROTEASOME COMPONENT REGION PCI-CONTAINING"/>
    <property type="match status" value="1"/>
</dbReference>
<reference evidence="3" key="1">
    <citation type="journal article" date="2020" name="Stud. Mycol.">
        <title>101 Dothideomycetes genomes: a test case for predicting lifestyles and emergence of pathogens.</title>
        <authorList>
            <person name="Haridas S."/>
            <person name="Albert R."/>
            <person name="Binder M."/>
            <person name="Bloem J."/>
            <person name="Labutti K."/>
            <person name="Salamov A."/>
            <person name="Andreopoulos B."/>
            <person name="Baker S."/>
            <person name="Barry K."/>
            <person name="Bills G."/>
            <person name="Bluhm B."/>
            <person name="Cannon C."/>
            <person name="Castanera R."/>
            <person name="Culley D."/>
            <person name="Daum C."/>
            <person name="Ezra D."/>
            <person name="Gonzalez J."/>
            <person name="Henrissat B."/>
            <person name="Kuo A."/>
            <person name="Liang C."/>
            <person name="Lipzen A."/>
            <person name="Lutzoni F."/>
            <person name="Magnuson J."/>
            <person name="Mondo S."/>
            <person name="Nolan M."/>
            <person name="Ohm R."/>
            <person name="Pangilinan J."/>
            <person name="Park H.-J."/>
            <person name="Ramirez L."/>
            <person name="Alfaro M."/>
            <person name="Sun H."/>
            <person name="Tritt A."/>
            <person name="Yoshinaga Y."/>
            <person name="Zwiers L.-H."/>
            <person name="Turgeon B."/>
            <person name="Goodwin S."/>
            <person name="Spatafora J."/>
            <person name="Crous P."/>
            <person name="Grigoriev I."/>
        </authorList>
    </citation>
    <scope>NUCLEOTIDE SEQUENCE</scope>
    <source>
        <strain evidence="3">CBS 113979</strain>
    </source>
</reference>
<dbReference type="Proteomes" id="UP000800041">
    <property type="component" value="Unassembled WGS sequence"/>
</dbReference>
<dbReference type="GO" id="GO:0003723">
    <property type="term" value="F:RNA binding"/>
    <property type="evidence" value="ECO:0007669"/>
    <property type="project" value="InterPro"/>
</dbReference>
<dbReference type="GO" id="GO:0003690">
    <property type="term" value="F:double-stranded DNA binding"/>
    <property type="evidence" value="ECO:0007669"/>
    <property type="project" value="InterPro"/>
</dbReference>
<evidence type="ECO:0000313" key="3">
    <source>
        <dbReference type="EMBL" id="KAF1988546.1"/>
    </source>
</evidence>
<feature type="domain" description="PCI" evidence="2">
    <location>
        <begin position="251"/>
        <end position="450"/>
    </location>
</feature>
<dbReference type="Pfam" id="PF01399">
    <property type="entry name" value="PCI"/>
    <property type="match status" value="1"/>
</dbReference>
<sequence>MEAYFAEVREALATQDGYRLAQTMTPVAPSDDPDRLHNFHRGCTAFDVQNTIRQAIIYDNEAHIPPSEGSGFVDVYVAYWKVLGVILAAEETTNGGEQADWVNVYNCWKELASIVNRHFDNAIFTAWSLPCLYVAGKYLRSYAILADEVAAKGNIKFNYGLSDDVVDGMAKHDYLEDASRKLTDFYKTCAGDRGPLDDESRKWGIYYIVNLQFKTYFKLDSINLSKSVLRSLQALRQDVPDLSLFPLSQFVTFKYYEGVIAFVDEDYKKAEECLNEAWNYCHKGATKNRELILIYLIPCRMITSNVLPTKALLSASPNLGSLFEPLVTAVKRGDLAGFDAALEAGENAFVKRRIYLTLERGRDICMRNVFRKVYLAGEPVPSPEDQTVSMRPSRIPIANLVAALNLVSRHNEVFDSEDVECFAANMIYKGFMKGYISHEHQIVVLSRTEAFPGTGI</sequence>
<dbReference type="Gene3D" id="1.10.10.10">
    <property type="entry name" value="Winged helix-like DNA-binding domain superfamily/Winged helix DNA-binding domain"/>
    <property type="match status" value="1"/>
</dbReference>
<dbReference type="InterPro" id="IPR036388">
    <property type="entry name" value="WH-like_DNA-bd_sf"/>
</dbReference>
<protein>
    <recommendedName>
        <fullName evidence="2">PCI domain-containing protein</fullName>
    </recommendedName>
</protein>
<name>A0A6G1H5P6_9PEZI</name>
<dbReference type="EMBL" id="ML977148">
    <property type="protein sequence ID" value="KAF1988546.1"/>
    <property type="molecule type" value="Genomic_DNA"/>
</dbReference>
<dbReference type="InterPro" id="IPR045114">
    <property type="entry name" value="Csn12-like"/>
</dbReference>
<dbReference type="InterPro" id="IPR000717">
    <property type="entry name" value="PCI_dom"/>
</dbReference>
<organism evidence="3 4">
    <name type="scientific">Aulographum hederae CBS 113979</name>
    <dbReference type="NCBI Taxonomy" id="1176131"/>
    <lineage>
        <taxon>Eukaryota</taxon>
        <taxon>Fungi</taxon>
        <taxon>Dikarya</taxon>
        <taxon>Ascomycota</taxon>
        <taxon>Pezizomycotina</taxon>
        <taxon>Dothideomycetes</taxon>
        <taxon>Pleosporomycetidae</taxon>
        <taxon>Aulographales</taxon>
        <taxon>Aulographaceae</taxon>
    </lineage>
</organism>
<dbReference type="OrthoDB" id="10252687at2759"/>
<evidence type="ECO:0000313" key="4">
    <source>
        <dbReference type="Proteomes" id="UP000800041"/>
    </source>
</evidence>
<dbReference type="PANTHER" id="PTHR12732:SF0">
    <property type="entry name" value="PCI DOMAIN-CONTAINING PROTEIN 2"/>
    <property type="match status" value="1"/>
</dbReference>
<comment type="similarity">
    <text evidence="1">Belongs to the CSN12 family.</text>
</comment>
<keyword evidence="4" id="KW-1185">Reference proteome</keyword>
<accession>A0A6G1H5P6</accession>
<dbReference type="AlphaFoldDB" id="A0A6G1H5P6"/>
<evidence type="ECO:0000256" key="1">
    <source>
        <dbReference type="ARBA" id="ARBA00025771"/>
    </source>
</evidence>
<dbReference type="SMART" id="SM00753">
    <property type="entry name" value="PAM"/>
    <property type="match status" value="1"/>
</dbReference>